<keyword evidence="11" id="KW-1185">Reference proteome</keyword>
<evidence type="ECO:0000256" key="2">
    <source>
        <dbReference type="ARBA" id="ARBA00007299"/>
    </source>
</evidence>
<evidence type="ECO:0000256" key="3">
    <source>
        <dbReference type="ARBA" id="ARBA00018596"/>
    </source>
</evidence>
<dbReference type="Proteomes" id="UP000664521">
    <property type="component" value="Unassembled WGS sequence"/>
</dbReference>
<reference evidence="10" key="1">
    <citation type="submission" date="2021-03" db="EMBL/GenBank/DDBJ databases">
        <authorList>
            <person name="Tagirdzhanova G."/>
        </authorList>
    </citation>
    <scope>NUCLEOTIDE SEQUENCE</scope>
</reference>
<dbReference type="GO" id="GO:0006270">
    <property type="term" value="P:DNA replication initiation"/>
    <property type="evidence" value="ECO:0007669"/>
    <property type="project" value="TreeGrafter"/>
</dbReference>
<keyword evidence="4 6" id="KW-0235">DNA replication</keyword>
<dbReference type="FunFam" id="3.60.21.60:FF:000005">
    <property type="entry name" value="DNA polymerase alpha subunit B"/>
    <property type="match status" value="1"/>
</dbReference>
<accession>A0A8H3EFF2</accession>
<feature type="domain" description="DNA polymerase alpha subunit B OB" evidence="9">
    <location>
        <begin position="225"/>
        <end position="331"/>
    </location>
</feature>
<proteinExistence type="inferred from homology"/>
<keyword evidence="10" id="KW-0239">DNA-directed DNA polymerase</keyword>
<evidence type="ECO:0000313" key="10">
    <source>
        <dbReference type="EMBL" id="CAF9904218.1"/>
    </source>
</evidence>
<dbReference type="Pfam" id="PF04042">
    <property type="entry name" value="DNA_pol_E_B"/>
    <property type="match status" value="1"/>
</dbReference>
<comment type="caution">
    <text evidence="10">The sequence shown here is derived from an EMBL/GenBank/DDBJ whole genome shotgun (WGS) entry which is preliminary data.</text>
</comment>
<evidence type="ECO:0000256" key="7">
    <source>
        <dbReference type="SAM" id="MobiDB-lite"/>
    </source>
</evidence>
<feature type="region of interest" description="Disordered" evidence="7">
    <location>
        <begin position="115"/>
        <end position="158"/>
    </location>
</feature>
<evidence type="ECO:0000256" key="4">
    <source>
        <dbReference type="ARBA" id="ARBA00022705"/>
    </source>
</evidence>
<feature type="region of interest" description="Disordered" evidence="7">
    <location>
        <begin position="78"/>
        <end position="100"/>
    </location>
</feature>
<keyword evidence="5 6" id="KW-0539">Nucleus</keyword>
<keyword evidence="10" id="KW-0808">Transferase</keyword>
<organism evidence="10 11">
    <name type="scientific">Heterodermia speciosa</name>
    <dbReference type="NCBI Taxonomy" id="116794"/>
    <lineage>
        <taxon>Eukaryota</taxon>
        <taxon>Fungi</taxon>
        <taxon>Dikarya</taxon>
        <taxon>Ascomycota</taxon>
        <taxon>Pezizomycotina</taxon>
        <taxon>Lecanoromycetes</taxon>
        <taxon>OSLEUM clade</taxon>
        <taxon>Lecanoromycetidae</taxon>
        <taxon>Caliciales</taxon>
        <taxon>Physciaceae</taxon>
        <taxon>Heterodermia</taxon>
    </lineage>
</organism>
<dbReference type="PIRSF" id="PIRSF018300">
    <property type="entry name" value="DNA_pol_alph_2"/>
    <property type="match status" value="1"/>
</dbReference>
<evidence type="ECO:0000256" key="1">
    <source>
        <dbReference type="ARBA" id="ARBA00004123"/>
    </source>
</evidence>
<feature type="domain" description="DNA polymerase alpha/delta/epsilon subunit B" evidence="8">
    <location>
        <begin position="369"/>
        <end position="605"/>
    </location>
</feature>
<feature type="compositionally biased region" description="Basic and acidic residues" evidence="7">
    <location>
        <begin position="78"/>
        <end position="93"/>
    </location>
</feature>
<dbReference type="Pfam" id="PF22062">
    <property type="entry name" value="OB_DPOA2"/>
    <property type="match status" value="1"/>
</dbReference>
<keyword evidence="10" id="KW-0548">Nucleotidyltransferase</keyword>
<dbReference type="InterPro" id="IPR016722">
    <property type="entry name" value="DNA_pol_alpha_bsu"/>
</dbReference>
<dbReference type="EMBL" id="CAJPDS010000002">
    <property type="protein sequence ID" value="CAF9904218.1"/>
    <property type="molecule type" value="Genomic_DNA"/>
</dbReference>
<dbReference type="OrthoDB" id="336885at2759"/>
<dbReference type="PANTHER" id="PTHR23061">
    <property type="entry name" value="DNA POLYMERASE 2 ALPHA 70 KDA SUBUNIT"/>
    <property type="match status" value="1"/>
</dbReference>
<dbReference type="Gene3D" id="3.60.21.60">
    <property type="match status" value="2"/>
</dbReference>
<dbReference type="GO" id="GO:0003677">
    <property type="term" value="F:DNA binding"/>
    <property type="evidence" value="ECO:0007669"/>
    <property type="project" value="InterPro"/>
</dbReference>
<dbReference type="GO" id="GO:0005658">
    <property type="term" value="C:alpha DNA polymerase:primase complex"/>
    <property type="evidence" value="ECO:0007669"/>
    <property type="project" value="TreeGrafter"/>
</dbReference>
<sequence length="667" mass="72747">MANNKVELNELFAVHPVTELPPDVLGELQSILRLHSITPQELLYKWESYSMKMGMDQGSLDLGTARALKKDLQEMLERDSRGKAHMRSADKKGAYATPRAGKDGDVFGMLNGFVPNTPSQRPPTGASKRKAVFETPARPKAARANGMSSPSDARGLTGEEASGIHSVAFADRADPGQIVQTLNQHLEPFEPPMAPPAEPRIKLTAATDLKKFGYKPMAMHLSEASEVLDDRIDEFQNMIQEHHHLEDSAFGNASSQSTEETIAVGRIASDTLEGRLNAASLLLETSRRTGAGLRVPLKVDAISHGFFPGQIVAFKGINASGEYFAVSEVLDIPLLPPTVSLPSVLDTHNERLGVEEEGDASNPSCAMNVLLAAGPFTADDNLAFEPLHTLCEKAAESYADMLILVGPVLDAEHPLLASGDFDLPDDGSIEPDKATLTDVFRILVGTPLRTLAQKVPSISITLIPSSRDIVNKHVSWPQENFTGRKELGLPKQAKMVTNPVNIALNEIVVGISAHDVLYDLRREELVVGRPKEDSIMARMPAHLIQQRHFYPLYPPVDRNLLPMTGTTGGIATGMPLDIGYMKLGEWFTSRPDMLITPSALAPFVKVVNGVIVINPGPLSKRRGAGTYSQFSIYPKKVTEQERDVERSRGARVGHDVFNRSRIDIVKI</sequence>
<name>A0A8H3EFF2_9LECA</name>
<comment type="function">
    <text evidence="6">Accessory subunit of the DNA polymerase alpha complex (also known as the alpha DNA polymerase-primase complex) which plays an essential role in the initiation of DNA synthesis.</text>
</comment>
<protein>
    <recommendedName>
        <fullName evidence="3 6">DNA polymerase alpha subunit B</fullName>
    </recommendedName>
</protein>
<evidence type="ECO:0000256" key="6">
    <source>
        <dbReference type="PIRNR" id="PIRNR018300"/>
    </source>
</evidence>
<dbReference type="FunFam" id="3.60.21.60:FF:000008">
    <property type="entry name" value="DNA polymerase alpha subunit B"/>
    <property type="match status" value="1"/>
</dbReference>
<dbReference type="GO" id="GO:0003887">
    <property type="term" value="F:DNA-directed DNA polymerase activity"/>
    <property type="evidence" value="ECO:0007669"/>
    <property type="project" value="UniProtKB-KW"/>
</dbReference>
<comment type="similarity">
    <text evidence="2 6">Belongs to the DNA polymerase alpha subunit B family.</text>
</comment>
<dbReference type="PANTHER" id="PTHR23061:SF12">
    <property type="entry name" value="DNA POLYMERASE ALPHA SUBUNIT B"/>
    <property type="match status" value="1"/>
</dbReference>
<dbReference type="InterPro" id="IPR054300">
    <property type="entry name" value="OB_DPOA2"/>
</dbReference>
<dbReference type="AlphaFoldDB" id="A0A8H3EFF2"/>
<evidence type="ECO:0000259" key="9">
    <source>
        <dbReference type="Pfam" id="PF22062"/>
    </source>
</evidence>
<dbReference type="InterPro" id="IPR007185">
    <property type="entry name" value="DNA_pol_a/d/e_bsu"/>
</dbReference>
<evidence type="ECO:0000313" key="11">
    <source>
        <dbReference type="Proteomes" id="UP000664521"/>
    </source>
</evidence>
<comment type="subcellular location">
    <subcellularLocation>
        <location evidence="1 6">Nucleus</location>
    </subcellularLocation>
</comment>
<gene>
    <name evidence="10" type="primary">POL12</name>
    <name evidence="10" type="ORF">HETSPECPRED_003439</name>
</gene>
<evidence type="ECO:0000259" key="8">
    <source>
        <dbReference type="Pfam" id="PF04042"/>
    </source>
</evidence>
<evidence type="ECO:0000256" key="5">
    <source>
        <dbReference type="ARBA" id="ARBA00023242"/>
    </source>
</evidence>